<dbReference type="InterPro" id="IPR057727">
    <property type="entry name" value="WCX_dom"/>
</dbReference>
<dbReference type="GO" id="GO:0000502">
    <property type="term" value="C:proteasome complex"/>
    <property type="evidence" value="ECO:0007669"/>
    <property type="project" value="UniProtKB-KW"/>
</dbReference>
<protein>
    <submittedName>
        <fullName evidence="4">Proteasome accessory factor B</fullName>
    </submittedName>
</protein>
<gene>
    <name evidence="4" type="ORF">Ga0074812_11856</name>
</gene>
<dbReference type="PROSITE" id="PS52050">
    <property type="entry name" value="WYL"/>
    <property type="match status" value="1"/>
</dbReference>
<proteinExistence type="predicted"/>
<evidence type="ECO:0000313" key="4">
    <source>
        <dbReference type="EMBL" id="CUU58284.1"/>
    </source>
</evidence>
<dbReference type="PANTHER" id="PTHR34580:SF3">
    <property type="entry name" value="PROTEIN PAFB"/>
    <property type="match status" value="1"/>
</dbReference>
<dbReference type="Proteomes" id="UP000198802">
    <property type="component" value="Unassembled WGS sequence"/>
</dbReference>
<keyword evidence="5" id="KW-1185">Reference proteome</keyword>
<name>A0A0S4QTW6_9ACTN</name>
<keyword evidence="4" id="KW-0647">Proteasome</keyword>
<dbReference type="InterPro" id="IPR026881">
    <property type="entry name" value="WYL_dom"/>
</dbReference>
<evidence type="ECO:0000256" key="1">
    <source>
        <dbReference type="SAM" id="MobiDB-lite"/>
    </source>
</evidence>
<dbReference type="AlphaFoldDB" id="A0A0S4QTW6"/>
<feature type="region of interest" description="Disordered" evidence="1">
    <location>
        <begin position="365"/>
        <end position="384"/>
    </location>
</feature>
<evidence type="ECO:0000259" key="2">
    <source>
        <dbReference type="Pfam" id="PF13280"/>
    </source>
</evidence>
<reference evidence="5" key="1">
    <citation type="submission" date="2015-11" db="EMBL/GenBank/DDBJ databases">
        <authorList>
            <person name="Varghese N."/>
        </authorList>
    </citation>
    <scope>NUCLEOTIDE SEQUENCE [LARGE SCALE GENOMIC DNA]</scope>
    <source>
        <strain evidence="5">DSM 45899</strain>
    </source>
</reference>
<organism evidence="4 5">
    <name type="scientific">Parafrankia irregularis</name>
    <dbReference type="NCBI Taxonomy" id="795642"/>
    <lineage>
        <taxon>Bacteria</taxon>
        <taxon>Bacillati</taxon>
        <taxon>Actinomycetota</taxon>
        <taxon>Actinomycetes</taxon>
        <taxon>Frankiales</taxon>
        <taxon>Frankiaceae</taxon>
        <taxon>Parafrankia</taxon>
    </lineage>
</organism>
<feature type="domain" description="WCX" evidence="3">
    <location>
        <begin position="279"/>
        <end position="359"/>
    </location>
</feature>
<evidence type="ECO:0000313" key="5">
    <source>
        <dbReference type="Proteomes" id="UP000198802"/>
    </source>
</evidence>
<dbReference type="PANTHER" id="PTHR34580">
    <property type="match status" value="1"/>
</dbReference>
<dbReference type="Pfam" id="PF25583">
    <property type="entry name" value="WCX"/>
    <property type="match status" value="1"/>
</dbReference>
<dbReference type="EMBL" id="FAOZ01000018">
    <property type="protein sequence ID" value="CUU58284.1"/>
    <property type="molecule type" value="Genomic_DNA"/>
</dbReference>
<accession>A0A0S4QTW6</accession>
<dbReference type="InterPro" id="IPR051534">
    <property type="entry name" value="CBASS_pafABC_assoc_protein"/>
</dbReference>
<dbReference type="Pfam" id="PF13280">
    <property type="entry name" value="WYL"/>
    <property type="match status" value="1"/>
</dbReference>
<feature type="domain" description="WYL" evidence="2">
    <location>
        <begin position="180"/>
        <end position="244"/>
    </location>
</feature>
<evidence type="ECO:0000259" key="3">
    <source>
        <dbReference type="Pfam" id="PF25583"/>
    </source>
</evidence>
<sequence>MSRRRLERLLNLTMCLMATSRFLTVSQIGEMVDGYEPGESEEAREAFRRMFERDKQSLREIGIPVETGSDSAFSDELGYRIPRGDYALGEIPLDPDEFAALALAASLWSSEALAAPAASALRKLAAAGAPVRPAALRGPDPLAVSSGPAAGFDAADGMGGLGSADGFAGFEPRVDATEPAFEAVLAAVQARREVRFPYRRPGQTEDTERHLQPWGVLSWRGRWYLVGHDLNRQASRVFRLSRVTGPVRAVGPAEAFTVPPEVDLRAMVSATEPTEPTRTALLWVRRGCGHALRRHGRPAGPARAAAAERVGRLPGGDLLEVEFSDLERFARWAVGYGPDVVVLEPADLRGEVVRRLRATVAATAPPTPAASPVARAAAVGTGPR</sequence>